<dbReference type="OrthoDB" id="5464673at2"/>
<dbReference type="Pfam" id="PF14903">
    <property type="entry name" value="WG_beta_rep"/>
    <property type="match status" value="1"/>
</dbReference>
<organism evidence="2 3">
    <name type="scientific">Rhizosphaericola mali</name>
    <dbReference type="NCBI Taxonomy" id="2545455"/>
    <lineage>
        <taxon>Bacteria</taxon>
        <taxon>Pseudomonadati</taxon>
        <taxon>Bacteroidota</taxon>
        <taxon>Chitinophagia</taxon>
        <taxon>Chitinophagales</taxon>
        <taxon>Chitinophagaceae</taxon>
        <taxon>Rhizosphaericola</taxon>
    </lineage>
</organism>
<dbReference type="EMBL" id="CP044016">
    <property type="protein sequence ID" value="QES90220.1"/>
    <property type="molecule type" value="Genomic_DNA"/>
</dbReference>
<dbReference type="AlphaFoldDB" id="A0A5P2G933"/>
<accession>A0A5P2G933</accession>
<dbReference type="KEGG" id="arac:E0W69_016710"/>
<feature type="chain" id="PRO_5024385363" description="WG repeat-containing protein" evidence="1">
    <location>
        <begin position="20"/>
        <end position="323"/>
    </location>
</feature>
<evidence type="ECO:0008006" key="4">
    <source>
        <dbReference type="Google" id="ProtNLM"/>
    </source>
</evidence>
<dbReference type="RefSeq" id="WP_131331176.1">
    <property type="nucleotide sequence ID" value="NZ_CP044016.1"/>
</dbReference>
<protein>
    <recommendedName>
        <fullName evidence="4">WG repeat-containing protein</fullName>
    </recommendedName>
</protein>
<gene>
    <name evidence="2" type="ORF">E0W69_016710</name>
</gene>
<evidence type="ECO:0000256" key="1">
    <source>
        <dbReference type="SAM" id="SignalP"/>
    </source>
</evidence>
<evidence type="ECO:0000313" key="3">
    <source>
        <dbReference type="Proteomes" id="UP000292424"/>
    </source>
</evidence>
<sequence length="323" mass="37981">MKYLFLSFCFLFALNHVLAQQFYIPYEHNGKYGLTDEKFQSIITPAIYDKIEPIADSLFVVTVNKKSGIINNYGKLIIPIQYSSFSTSNYIGTPKLYRNFLIIAYLNKKEIYYDFYGNHKPEIKKVPFSLYGKPSTSYCGGPNINFPPFLFMGYNKKYGLLKHSKIQSTVAKFDTIIAPLYDTIYVLESRYSHFHKIEDEPVLSSIYVIKKNDSMGLVEISGKTLLKSGNYDSIYKIDNHIIEFRCKLRKLWGTLFMNNQDFFEIKPLFREIISRYGYYENYHLNSVKPWKLYYKLLTNIFLVKDESGNTYYENLQTGFKYQN</sequence>
<dbReference type="InterPro" id="IPR032774">
    <property type="entry name" value="WG_beta_rep"/>
</dbReference>
<feature type="signal peptide" evidence="1">
    <location>
        <begin position="1"/>
        <end position="19"/>
    </location>
</feature>
<keyword evidence="3" id="KW-1185">Reference proteome</keyword>
<name>A0A5P2G933_9BACT</name>
<keyword evidence="1" id="KW-0732">Signal</keyword>
<evidence type="ECO:0000313" key="2">
    <source>
        <dbReference type="EMBL" id="QES90220.1"/>
    </source>
</evidence>
<dbReference type="Proteomes" id="UP000292424">
    <property type="component" value="Chromosome"/>
</dbReference>
<proteinExistence type="predicted"/>
<reference evidence="2 3" key="1">
    <citation type="submission" date="2019-09" db="EMBL/GenBank/DDBJ databases">
        <title>Complete genome sequence of Arachidicoccus sp. B3-10 isolated from apple orchard soil.</title>
        <authorList>
            <person name="Kim H.S."/>
            <person name="Han K.-I."/>
            <person name="Suh M.K."/>
            <person name="Lee K.C."/>
            <person name="Eom M.K."/>
            <person name="Kim J.-S."/>
            <person name="Kang S.W."/>
            <person name="Sin Y."/>
            <person name="Lee J.-S."/>
        </authorList>
    </citation>
    <scope>NUCLEOTIDE SEQUENCE [LARGE SCALE GENOMIC DNA]</scope>
    <source>
        <strain evidence="2 3">B3-10</strain>
    </source>
</reference>